<keyword evidence="6 10" id="KW-1133">Transmembrane helix</keyword>
<keyword evidence="4 10" id="KW-0812">Transmembrane</keyword>
<dbReference type="Proteomes" id="UP000752696">
    <property type="component" value="Unassembled WGS sequence"/>
</dbReference>
<evidence type="ECO:0000256" key="6">
    <source>
        <dbReference type="ARBA" id="ARBA00022989"/>
    </source>
</evidence>
<evidence type="ECO:0000256" key="2">
    <source>
        <dbReference type="ARBA" id="ARBA00022516"/>
    </source>
</evidence>
<dbReference type="GO" id="GO:0016020">
    <property type="term" value="C:membrane"/>
    <property type="evidence" value="ECO:0007669"/>
    <property type="project" value="UniProtKB-SubCell"/>
</dbReference>
<proteinExistence type="predicted"/>
<comment type="caution">
    <text evidence="11">The sequence shown here is derived from an EMBL/GenBank/DDBJ whole genome shotgun (WGS) entry which is preliminary data.</text>
</comment>
<evidence type="ECO:0000256" key="8">
    <source>
        <dbReference type="ARBA" id="ARBA00023136"/>
    </source>
</evidence>
<dbReference type="GO" id="GO:0009922">
    <property type="term" value="F:fatty acid elongase activity"/>
    <property type="evidence" value="ECO:0007669"/>
    <property type="project" value="InterPro"/>
</dbReference>
<evidence type="ECO:0000256" key="10">
    <source>
        <dbReference type="SAM" id="Phobius"/>
    </source>
</evidence>
<feature type="transmembrane region" description="Helical" evidence="10">
    <location>
        <begin position="12"/>
        <end position="31"/>
    </location>
</feature>
<keyword evidence="5" id="KW-0276">Fatty acid metabolism</keyword>
<evidence type="ECO:0000313" key="12">
    <source>
        <dbReference type="Proteomes" id="UP000752696"/>
    </source>
</evidence>
<keyword evidence="9" id="KW-0275">Fatty acid biosynthesis</keyword>
<feature type="non-terminal residue" evidence="11">
    <location>
        <position position="124"/>
    </location>
</feature>
<keyword evidence="2" id="KW-0444">Lipid biosynthesis</keyword>
<evidence type="ECO:0000256" key="9">
    <source>
        <dbReference type="ARBA" id="ARBA00023160"/>
    </source>
</evidence>
<evidence type="ECO:0000256" key="7">
    <source>
        <dbReference type="ARBA" id="ARBA00023098"/>
    </source>
</evidence>
<evidence type="ECO:0000256" key="1">
    <source>
        <dbReference type="ARBA" id="ARBA00004141"/>
    </source>
</evidence>
<evidence type="ECO:0000256" key="4">
    <source>
        <dbReference type="ARBA" id="ARBA00022692"/>
    </source>
</evidence>
<organism evidence="11 12">
    <name type="scientific">Heterotrigona itama</name>
    <dbReference type="NCBI Taxonomy" id="395501"/>
    <lineage>
        <taxon>Eukaryota</taxon>
        <taxon>Metazoa</taxon>
        <taxon>Ecdysozoa</taxon>
        <taxon>Arthropoda</taxon>
        <taxon>Hexapoda</taxon>
        <taxon>Insecta</taxon>
        <taxon>Pterygota</taxon>
        <taxon>Neoptera</taxon>
        <taxon>Endopterygota</taxon>
        <taxon>Hymenoptera</taxon>
        <taxon>Apocrita</taxon>
        <taxon>Aculeata</taxon>
        <taxon>Apoidea</taxon>
        <taxon>Anthophila</taxon>
        <taxon>Apidae</taxon>
        <taxon>Heterotrigona</taxon>
    </lineage>
</organism>
<protein>
    <submittedName>
        <fullName evidence="11">Uncharacterized protein</fullName>
    </submittedName>
</protein>
<dbReference type="GO" id="GO:0006633">
    <property type="term" value="P:fatty acid biosynthetic process"/>
    <property type="evidence" value="ECO:0007669"/>
    <property type="project" value="UniProtKB-KW"/>
</dbReference>
<comment type="subcellular location">
    <subcellularLocation>
        <location evidence="1">Membrane</location>
        <topology evidence="1">Multi-pass membrane protein</topology>
    </subcellularLocation>
</comment>
<dbReference type="AlphaFoldDB" id="A0A6V7HJC7"/>
<reference evidence="11" key="1">
    <citation type="submission" date="2020-07" db="EMBL/GenBank/DDBJ databases">
        <authorList>
            <person name="Nazaruddin N."/>
        </authorList>
    </citation>
    <scope>NUCLEOTIDE SEQUENCE</scope>
</reference>
<dbReference type="OrthoDB" id="10259681at2759"/>
<keyword evidence="12" id="KW-1185">Reference proteome</keyword>
<evidence type="ECO:0000313" key="11">
    <source>
        <dbReference type="EMBL" id="CAD1480939.1"/>
    </source>
</evidence>
<dbReference type="EMBL" id="CAJDYZ010013176">
    <property type="protein sequence ID" value="CAD1480939.1"/>
    <property type="molecule type" value="Genomic_DNA"/>
</dbReference>
<dbReference type="InterPro" id="IPR002076">
    <property type="entry name" value="ELO_fam"/>
</dbReference>
<keyword evidence="7" id="KW-0443">Lipid metabolism</keyword>
<accession>A0A6V7HJC7</accession>
<sequence>MSNRLRFQLRSVLILWNTLLALFFIFGFIRMRSEISYVLRHYGSYYSICLSKDNVLFQTERHDELFHSHLDVLYFKSNTIQSTEVDNHDHHYAMDRANNLGFLIIVTHNYARSGEVECSVTPKS</sequence>
<keyword evidence="3" id="KW-0808">Transferase</keyword>
<keyword evidence="8 10" id="KW-0472">Membrane</keyword>
<gene>
    <name evidence="11" type="ORF">MHI_LOCUS972166</name>
</gene>
<dbReference type="Pfam" id="PF01151">
    <property type="entry name" value="ELO"/>
    <property type="match status" value="1"/>
</dbReference>
<name>A0A6V7HJC7_9HYME</name>
<evidence type="ECO:0000256" key="5">
    <source>
        <dbReference type="ARBA" id="ARBA00022832"/>
    </source>
</evidence>
<evidence type="ECO:0000256" key="3">
    <source>
        <dbReference type="ARBA" id="ARBA00022679"/>
    </source>
</evidence>